<reference evidence="2" key="1">
    <citation type="submission" date="2011-11" db="EMBL/GenBank/DDBJ databases">
        <title>The Genome Sequence of Fusarium oxysporum II5.</title>
        <authorList>
            <consortium name="The Broad Institute Genome Sequencing Platform"/>
            <person name="Ma L.-J."/>
            <person name="Gale L.R."/>
            <person name="Schwartz D.C."/>
            <person name="Zhou S."/>
            <person name="Corby-Kistler H."/>
            <person name="Young S.K."/>
            <person name="Zeng Q."/>
            <person name="Gargeya S."/>
            <person name="Fitzgerald M."/>
            <person name="Haas B."/>
            <person name="Abouelleil A."/>
            <person name="Alvarado L."/>
            <person name="Arachchi H.M."/>
            <person name="Berlin A."/>
            <person name="Brown A."/>
            <person name="Chapman S.B."/>
            <person name="Chen Z."/>
            <person name="Dunbar C."/>
            <person name="Freedman E."/>
            <person name="Gearin G."/>
            <person name="Goldberg J."/>
            <person name="Griggs A."/>
            <person name="Gujja S."/>
            <person name="Heiman D."/>
            <person name="Howarth C."/>
            <person name="Larson L."/>
            <person name="Lui A."/>
            <person name="MacDonald P.J.P."/>
            <person name="Montmayeur A."/>
            <person name="Murphy C."/>
            <person name="Neiman D."/>
            <person name="Pearson M."/>
            <person name="Priest M."/>
            <person name="Roberts A."/>
            <person name="Saif S."/>
            <person name="Shea T."/>
            <person name="Shenoy N."/>
            <person name="Sisk P."/>
            <person name="Stolte C."/>
            <person name="Sykes S."/>
            <person name="Wortman J."/>
            <person name="Nusbaum C."/>
            <person name="Birren B."/>
        </authorList>
    </citation>
    <scope>NUCLEOTIDE SEQUENCE [LARGE SCALE GENOMIC DNA]</scope>
    <source>
        <strain evidence="2">54006</strain>
    </source>
</reference>
<proteinExistence type="predicted"/>
<reference evidence="2" key="2">
    <citation type="submission" date="2014-03" db="EMBL/GenBank/DDBJ databases">
        <title>The Genome Annotation of Fusarium oxysporum II5.</title>
        <authorList>
            <consortium name="The Broad Institute Genomics Platform"/>
            <person name="Ma L.-J."/>
            <person name="Corby-Kistler H."/>
            <person name="Broz K."/>
            <person name="Gale L.R."/>
            <person name="Jonkers W."/>
            <person name="O'Donnell K."/>
            <person name="Ploetz R."/>
            <person name="Steinberg C."/>
            <person name="Schwartz D.C."/>
            <person name="VanEtten H."/>
            <person name="Zhou S."/>
            <person name="Young S.K."/>
            <person name="Zeng Q."/>
            <person name="Gargeya S."/>
            <person name="Fitzgerald M."/>
            <person name="Abouelleil A."/>
            <person name="Alvarado L."/>
            <person name="Chapman S.B."/>
            <person name="Gainer-Dewar J."/>
            <person name="Goldberg J."/>
            <person name="Griggs A."/>
            <person name="Gujja S."/>
            <person name="Hansen M."/>
            <person name="Howarth C."/>
            <person name="Imamovic A."/>
            <person name="Ireland A."/>
            <person name="Larimer J."/>
            <person name="McCowan C."/>
            <person name="Murphy C."/>
            <person name="Pearson M."/>
            <person name="Poon T.W."/>
            <person name="Priest M."/>
            <person name="Roberts A."/>
            <person name="Saif S."/>
            <person name="Shea T."/>
            <person name="Sykes S."/>
            <person name="Wortman J."/>
            <person name="Nusbaum C."/>
            <person name="Birren B."/>
        </authorList>
    </citation>
    <scope>NUCLEOTIDE SEQUENCE</scope>
    <source>
        <strain evidence="2">54006</strain>
    </source>
</reference>
<gene>
    <name evidence="2" type="ORF">FOIG_16722</name>
</gene>
<dbReference type="Proteomes" id="UP000030685">
    <property type="component" value="Unassembled WGS sequence"/>
</dbReference>
<dbReference type="GeneID" id="42041897"/>
<dbReference type="HOGENOM" id="CLU_2812433_0_0_1"/>
<sequence length="67" mass="7763">MTRAEMLFSGRLEDANRESTSHPTLTFDEVRNIIWDHHGAASEPLKAFGEEDNQTRQRDMTMLKREG</sequence>
<evidence type="ECO:0000313" key="2">
    <source>
        <dbReference type="EMBL" id="EXL90000.1"/>
    </source>
</evidence>
<dbReference type="AlphaFoldDB" id="X0J172"/>
<evidence type="ECO:0000256" key="1">
    <source>
        <dbReference type="SAM" id="MobiDB-lite"/>
    </source>
</evidence>
<accession>X0J172</accession>
<protein>
    <submittedName>
        <fullName evidence="2">Uncharacterized protein</fullName>
    </submittedName>
</protein>
<dbReference type="VEuPathDB" id="FungiDB:FOIG_16722"/>
<dbReference type="EMBL" id="KK036175">
    <property type="protein sequence ID" value="EXL90000.1"/>
    <property type="molecule type" value="Genomic_DNA"/>
</dbReference>
<organism evidence="2">
    <name type="scientific">Fusarium odoratissimum (strain NRRL 54006)</name>
    <dbReference type="NCBI Taxonomy" id="1089451"/>
    <lineage>
        <taxon>Eukaryota</taxon>
        <taxon>Fungi</taxon>
        <taxon>Dikarya</taxon>
        <taxon>Ascomycota</taxon>
        <taxon>Pezizomycotina</taxon>
        <taxon>Sordariomycetes</taxon>
        <taxon>Hypocreomycetidae</taxon>
        <taxon>Hypocreales</taxon>
        <taxon>Nectriaceae</taxon>
        <taxon>Fusarium</taxon>
        <taxon>Fusarium oxysporum species complex</taxon>
        <taxon>Fusarium oxysporum f. sp. cubense (strain race 4)</taxon>
    </lineage>
</organism>
<name>X0J172_FUSO5</name>
<feature type="compositionally biased region" description="Basic and acidic residues" evidence="1">
    <location>
        <begin position="11"/>
        <end position="20"/>
    </location>
</feature>
<dbReference type="RefSeq" id="XP_031052090.1">
    <property type="nucleotide sequence ID" value="XM_031218197.1"/>
</dbReference>
<feature type="region of interest" description="Disordered" evidence="1">
    <location>
        <begin position="1"/>
        <end position="24"/>
    </location>
</feature>